<evidence type="ECO:0000313" key="3">
    <source>
        <dbReference type="Proteomes" id="UP001519343"/>
    </source>
</evidence>
<comment type="caution">
    <text evidence="2">The sequence shown here is derived from an EMBL/GenBank/DDBJ whole genome shotgun (WGS) entry which is preliminary data.</text>
</comment>
<proteinExistence type="inferred from homology"/>
<accession>A0ABS4GV81</accession>
<organism evidence="2 3">
    <name type="scientific">Ammoniphilus resinae</name>
    <dbReference type="NCBI Taxonomy" id="861532"/>
    <lineage>
        <taxon>Bacteria</taxon>
        <taxon>Bacillati</taxon>
        <taxon>Bacillota</taxon>
        <taxon>Bacilli</taxon>
        <taxon>Bacillales</taxon>
        <taxon>Paenibacillaceae</taxon>
        <taxon>Aneurinibacillus group</taxon>
        <taxon>Ammoniphilus</taxon>
    </lineage>
</organism>
<keyword evidence="3" id="KW-1185">Reference proteome</keyword>
<dbReference type="EC" id="4.4.1.19" evidence="2"/>
<dbReference type="Proteomes" id="UP001519343">
    <property type="component" value="Unassembled WGS sequence"/>
</dbReference>
<dbReference type="EMBL" id="JAGGKT010000017">
    <property type="protein sequence ID" value="MBP1934170.1"/>
    <property type="molecule type" value="Genomic_DNA"/>
</dbReference>
<protein>
    <submittedName>
        <fullName evidence="2">Phosphosulfolactate synthase</fullName>
        <ecNumber evidence="2">4.4.1.19</ecNumber>
    </submittedName>
</protein>
<dbReference type="GO" id="GO:0043817">
    <property type="term" value="F:phosphosulfolactate synthase activity"/>
    <property type="evidence" value="ECO:0007669"/>
    <property type="project" value="UniProtKB-EC"/>
</dbReference>
<sequence length="270" mass="30369">MSGTFEFYPTSSLHDPAGERLKPAKDKGITMVIDKGLGVRRLEDLLDTASSYLDFIKLGFGTTALYPIHVLKEKIQLAKAHHVPMYPGGTFFEIAFYQNKLKEYLTNARELGFTKIEISDGTIHLNLDQRQYAIQLARSFGFDVITEYGKKLAGSTIEIQSLIETIENDLSAGAQLIIVEGRESGENVGIYDGRGNLRSDFSELIEQLKPYQSYLIWEAPKKNQQVELITRFGPNVHLGNIAPDEIFSVESLRRGLRSDTFFLISGRENI</sequence>
<dbReference type="InterPro" id="IPR003830">
    <property type="entry name" value="ComA_synth"/>
</dbReference>
<keyword evidence="2" id="KW-0456">Lyase</keyword>
<dbReference type="RefSeq" id="WP_209812172.1">
    <property type="nucleotide sequence ID" value="NZ_JAGGKT010000017.1"/>
</dbReference>
<evidence type="ECO:0000313" key="2">
    <source>
        <dbReference type="EMBL" id="MBP1934170.1"/>
    </source>
</evidence>
<dbReference type="InterPro" id="IPR013785">
    <property type="entry name" value="Aldolase_TIM"/>
</dbReference>
<gene>
    <name evidence="2" type="ORF">J2Z37_004189</name>
</gene>
<dbReference type="PANTHER" id="PTHR48413">
    <property type="match status" value="1"/>
</dbReference>
<dbReference type="InterPro" id="IPR036112">
    <property type="entry name" value="ComA_synth_sf"/>
</dbReference>
<dbReference type="Pfam" id="PF02679">
    <property type="entry name" value="ComA"/>
    <property type="match status" value="1"/>
</dbReference>
<reference evidence="2 3" key="1">
    <citation type="submission" date="2021-03" db="EMBL/GenBank/DDBJ databases">
        <title>Genomic Encyclopedia of Type Strains, Phase IV (KMG-IV): sequencing the most valuable type-strain genomes for metagenomic binning, comparative biology and taxonomic classification.</title>
        <authorList>
            <person name="Goeker M."/>
        </authorList>
    </citation>
    <scope>NUCLEOTIDE SEQUENCE [LARGE SCALE GENOMIC DNA]</scope>
    <source>
        <strain evidence="2 3">DSM 24738</strain>
    </source>
</reference>
<evidence type="ECO:0000256" key="1">
    <source>
        <dbReference type="ARBA" id="ARBA00010424"/>
    </source>
</evidence>
<name>A0ABS4GV81_9BACL</name>
<comment type="similarity">
    <text evidence="1">Belongs to the phosphosulfolactate synthase family.</text>
</comment>
<dbReference type="SUPFAM" id="SSF102110">
    <property type="entry name" value="(2r)-phospho-3-sulfolactate synthase ComA"/>
    <property type="match status" value="1"/>
</dbReference>
<dbReference type="PANTHER" id="PTHR48413:SF1">
    <property type="entry name" value="PROTEIN HEAT-STRESS-ASSOCIATED 32"/>
    <property type="match status" value="1"/>
</dbReference>
<dbReference type="Gene3D" id="3.20.20.70">
    <property type="entry name" value="Aldolase class I"/>
    <property type="match status" value="1"/>
</dbReference>